<keyword evidence="2" id="KW-1185">Reference proteome</keyword>
<dbReference type="RefSeq" id="WP_158631161.1">
    <property type="nucleotide sequence ID" value="NZ_CP076128.1"/>
</dbReference>
<evidence type="ECO:0000313" key="2">
    <source>
        <dbReference type="Proteomes" id="UP000682802"/>
    </source>
</evidence>
<name>A0ABX8GXK7_9BACT</name>
<organism evidence="1 2">
    <name type="scientific">Flammeovirga kamogawensis</name>
    <dbReference type="NCBI Taxonomy" id="373891"/>
    <lineage>
        <taxon>Bacteria</taxon>
        <taxon>Pseudomonadati</taxon>
        <taxon>Bacteroidota</taxon>
        <taxon>Cytophagia</taxon>
        <taxon>Cytophagales</taxon>
        <taxon>Flammeovirgaceae</taxon>
        <taxon>Flammeovirga</taxon>
    </lineage>
</organism>
<protein>
    <submittedName>
        <fullName evidence="1">Uncharacterized protein</fullName>
    </submittedName>
</protein>
<sequence length="53" mass="6290">MVDGNIEEDDSGLSYMEIEGFTLWQFLVNNNIKEEDRYFNQKSEDKDIDPLPF</sequence>
<evidence type="ECO:0000313" key="1">
    <source>
        <dbReference type="EMBL" id="QWG08276.1"/>
    </source>
</evidence>
<dbReference type="Proteomes" id="UP000682802">
    <property type="component" value="Chromosome 1"/>
</dbReference>
<dbReference type="EMBL" id="CP076128">
    <property type="protein sequence ID" value="QWG08276.1"/>
    <property type="molecule type" value="Genomic_DNA"/>
</dbReference>
<reference evidence="1 2" key="1">
    <citation type="submission" date="2021-05" db="EMBL/GenBank/DDBJ databases">
        <title>Comparative genomic studies on the polysaccharide-degrading batcterial strains of the Flammeovirga genus.</title>
        <authorList>
            <person name="Zewei F."/>
            <person name="Zheng Z."/>
            <person name="Yu L."/>
            <person name="Ruyue G."/>
            <person name="Yanhong M."/>
            <person name="Yuanyuan C."/>
            <person name="Jingyan G."/>
            <person name="Wenjun H."/>
        </authorList>
    </citation>
    <scope>NUCLEOTIDE SEQUENCE [LARGE SCALE GENOMIC DNA]</scope>
    <source>
        <strain evidence="1 2">YS10</strain>
    </source>
</reference>
<accession>A0ABX8GXK7</accession>
<proteinExistence type="predicted"/>
<gene>
    <name evidence="1" type="ORF">KM029_04890</name>
</gene>